<dbReference type="RefSeq" id="WP_311427079.1">
    <property type="nucleotide sequence ID" value="NZ_JAVRIA010000003.1"/>
</dbReference>
<evidence type="ECO:0000259" key="1">
    <source>
        <dbReference type="PROSITE" id="PS50106"/>
    </source>
</evidence>
<keyword evidence="2" id="KW-0378">Hydrolase</keyword>
<dbReference type="InterPro" id="IPR001478">
    <property type="entry name" value="PDZ"/>
</dbReference>
<accession>A0ABU2YJF5</accession>
<feature type="domain" description="PDZ" evidence="1">
    <location>
        <begin position="375"/>
        <end position="411"/>
    </location>
</feature>
<dbReference type="Pfam" id="PF13650">
    <property type="entry name" value="Asp_protease_2"/>
    <property type="match status" value="1"/>
</dbReference>
<dbReference type="InterPro" id="IPR021109">
    <property type="entry name" value="Peptidase_aspartic_dom_sf"/>
</dbReference>
<dbReference type="SUPFAM" id="SSF50156">
    <property type="entry name" value="PDZ domain-like"/>
    <property type="match status" value="1"/>
</dbReference>
<dbReference type="Gene3D" id="2.30.42.10">
    <property type="match status" value="1"/>
</dbReference>
<keyword evidence="3" id="KW-1185">Reference proteome</keyword>
<dbReference type="InterPro" id="IPR036034">
    <property type="entry name" value="PDZ_sf"/>
</dbReference>
<evidence type="ECO:0000313" key="3">
    <source>
        <dbReference type="Proteomes" id="UP001259492"/>
    </source>
</evidence>
<dbReference type="GO" id="GO:0008233">
    <property type="term" value="F:peptidase activity"/>
    <property type="evidence" value="ECO:0007669"/>
    <property type="project" value="UniProtKB-KW"/>
</dbReference>
<keyword evidence="2" id="KW-0645">Protease</keyword>
<gene>
    <name evidence="2" type="ORF">RM697_06595</name>
</gene>
<protein>
    <submittedName>
        <fullName evidence="2">Aspartyl protease family protein</fullName>
    </submittedName>
</protein>
<reference evidence="2 3" key="1">
    <citation type="submission" date="2023-09" db="EMBL/GenBank/DDBJ databases">
        <authorList>
            <person name="Rey-Velasco X."/>
        </authorList>
    </citation>
    <scope>NUCLEOTIDE SEQUENCE [LARGE SCALE GENOMIC DNA]</scope>
    <source>
        <strain evidence="2 3">W332</strain>
    </source>
</reference>
<dbReference type="GO" id="GO:0006508">
    <property type="term" value="P:proteolysis"/>
    <property type="evidence" value="ECO:0007669"/>
    <property type="project" value="UniProtKB-KW"/>
</dbReference>
<name>A0ABU2YJF5_9FLAO</name>
<dbReference type="Gene3D" id="2.40.70.10">
    <property type="entry name" value="Acid Proteases"/>
    <property type="match status" value="2"/>
</dbReference>
<dbReference type="PROSITE" id="PS50106">
    <property type="entry name" value="PDZ"/>
    <property type="match status" value="1"/>
</dbReference>
<comment type="caution">
    <text evidence="2">The sequence shown here is derived from an EMBL/GenBank/DDBJ whole genome shotgun (WGS) entry which is preliminary data.</text>
</comment>
<proteinExistence type="predicted"/>
<dbReference type="SMART" id="SM00228">
    <property type="entry name" value="PDZ"/>
    <property type="match status" value="1"/>
</dbReference>
<dbReference type="Proteomes" id="UP001259492">
    <property type="component" value="Unassembled WGS sequence"/>
</dbReference>
<organism evidence="2 3">
    <name type="scientific">Microcosmobacter mediterraneus</name>
    <dbReference type="NCBI Taxonomy" id="3075607"/>
    <lineage>
        <taxon>Bacteria</taxon>
        <taxon>Pseudomonadati</taxon>
        <taxon>Bacteroidota</taxon>
        <taxon>Flavobacteriia</taxon>
        <taxon>Flavobacteriales</taxon>
        <taxon>Flavobacteriaceae</taxon>
        <taxon>Microcosmobacter</taxon>
    </lineage>
</organism>
<dbReference type="Pfam" id="PF17820">
    <property type="entry name" value="PDZ_6"/>
    <property type="match status" value="1"/>
</dbReference>
<sequence>MKKSLVVINLIFLILCLGSSYGQSRFNLPNGKSDKIRFKLAGNLIILPVEINGVELSFILDSGVSKPILFNFMNTDSLQIKDVEKIYLRGLGSGGMIEALKSKSNLVKLGNAVGVNQDIYVIFDSDINFTPRLGVQVHGIIGYDIFKDHVVEINYNSKYLRLYDPDHYTYKDCKKKCRSFALSFDNRKPFIDAQVTIDDEAIPVKLLLDTGSSDALWLFEDHELNIKPLNGIFFKDFLGKGLSGNVYGKRSKVNAFRLSNFILEDVNVAFPDSVSISYARKFKARNGSIGGELLKRFNIIFDYPNQKIVLKRNSNFNKPFYYNKSGIVLEQVGYRMVREQVNKVSYDSYGRKNDESTSVKVSDFYRYVLKPAFTIVDLREDSPAAESGLLINDIIISVNGKPTQNMSLEEANGFFTDRTGKQVRVTVEREEKERLSFKFKLEDVFKEKALKN</sequence>
<evidence type="ECO:0000313" key="2">
    <source>
        <dbReference type="EMBL" id="MDT0558305.1"/>
    </source>
</evidence>
<dbReference type="EMBL" id="JAVRIA010000003">
    <property type="protein sequence ID" value="MDT0558305.1"/>
    <property type="molecule type" value="Genomic_DNA"/>
</dbReference>
<dbReference type="InterPro" id="IPR041489">
    <property type="entry name" value="PDZ_6"/>
</dbReference>